<dbReference type="AlphaFoldDB" id="A0A4Q7AG60"/>
<proteinExistence type="predicted"/>
<organism evidence="1 2">
    <name type="scientific">Acinetobacter wuhouensis</name>
    <dbReference type="NCBI Taxonomy" id="1879050"/>
    <lineage>
        <taxon>Bacteria</taxon>
        <taxon>Pseudomonadati</taxon>
        <taxon>Pseudomonadota</taxon>
        <taxon>Gammaproteobacteria</taxon>
        <taxon>Moraxellales</taxon>
        <taxon>Moraxellaceae</taxon>
        <taxon>Acinetobacter</taxon>
    </lineage>
</organism>
<dbReference type="Pfam" id="PF04463">
    <property type="entry name" value="2-thiour_desulf"/>
    <property type="match status" value="1"/>
</dbReference>
<dbReference type="PANTHER" id="PTHR30087">
    <property type="entry name" value="INNER MEMBRANE PROTEIN"/>
    <property type="match status" value="1"/>
</dbReference>
<protein>
    <submittedName>
        <fullName evidence="1">DUF523 domain-containing protein</fullName>
    </submittedName>
</protein>
<dbReference type="EMBL" id="SGSQ01000012">
    <property type="protein sequence ID" value="RZG46436.1"/>
    <property type="molecule type" value="Genomic_DNA"/>
</dbReference>
<comment type="caution">
    <text evidence="1">The sequence shown here is derived from an EMBL/GenBank/DDBJ whole genome shotgun (WGS) entry which is preliminary data.</text>
</comment>
<evidence type="ECO:0000313" key="1">
    <source>
        <dbReference type="EMBL" id="RZG46436.1"/>
    </source>
</evidence>
<dbReference type="PANTHER" id="PTHR30087:SF1">
    <property type="entry name" value="HYPOTHETICAL CYTOSOLIC PROTEIN"/>
    <property type="match status" value="1"/>
</dbReference>
<keyword evidence="2" id="KW-1185">Reference proteome</keyword>
<accession>A0A4Q7AG60</accession>
<name>A0A4Q7AG60_9GAMM</name>
<reference evidence="1 2" key="1">
    <citation type="submission" date="2019-02" db="EMBL/GenBank/DDBJ databases">
        <title>The Batch Genome Submission of Acinetobacter spp. strains.</title>
        <authorList>
            <person name="Qin J."/>
            <person name="Hu Y."/>
            <person name="Ye H."/>
            <person name="Wei L."/>
            <person name="Feng Y."/>
            <person name="Zong Z."/>
        </authorList>
    </citation>
    <scope>NUCLEOTIDE SEQUENCE [LARGE SCALE GENOMIC DNA]</scope>
    <source>
        <strain evidence="1 2">WCHAW060049</strain>
    </source>
</reference>
<dbReference type="Proteomes" id="UP000293863">
    <property type="component" value="Unassembled WGS sequence"/>
</dbReference>
<dbReference type="InterPro" id="IPR007553">
    <property type="entry name" value="2-thiour_desulf"/>
</dbReference>
<dbReference type="RefSeq" id="WP_130168479.1">
    <property type="nucleotide sequence ID" value="NZ_SGSQ01000012.1"/>
</dbReference>
<sequence length="159" mass="17109">MKKYLISACLIGENVRYDGKNCLQQQLKQLIETGQAVTICPEVSGGLGTPRPPAEIVGGDGCDVLNHRAKVMDAQGNDVTQAFILGAEKTLKLAQKHQITHVILKANSPSCGSNMIYNGAFTGQKIHGVGVTTALLEQHGFQVMTEDAFLNNLRISDCK</sequence>
<evidence type="ECO:0000313" key="2">
    <source>
        <dbReference type="Proteomes" id="UP000293863"/>
    </source>
</evidence>
<gene>
    <name evidence="1" type="ORF">EXU28_09080</name>
</gene>